<dbReference type="PIRSF" id="PIRSF033239">
    <property type="entry name" value="ExoD"/>
    <property type="match status" value="1"/>
</dbReference>
<protein>
    <submittedName>
        <fullName evidence="3">ABC transporter permease</fullName>
    </submittedName>
</protein>
<name>A0A3B9IFN6_9PROT</name>
<sequence length="243" mass="26169">MAAAGNSFRAGSGPYRNGTSRVTDGMMTLHEDAASSGGHPPRPERTSDVLKRLIRDWPGERISLHDLTTVMGDRAFAALILLFALPNCLPLGIPGLSAVLGAPIVPFAIGLMLGQRSPWLPAFLARRSFRKTDFMMVFNKALPWLEKVERLLKPRCAWVIEGKAERLLGVIMVILSIVLVLPIPFGNNPPAIAISVIALGLIERDGLTVLIGYVLGLLSCALAAAVVVALFKALVYALVHFLT</sequence>
<dbReference type="Proteomes" id="UP000257706">
    <property type="component" value="Unassembled WGS sequence"/>
</dbReference>
<dbReference type="OrthoDB" id="8550083at2"/>
<dbReference type="AlphaFoldDB" id="A0A3B9IFN6"/>
<organism evidence="3 4">
    <name type="scientific">Tistrella mobilis</name>
    <dbReference type="NCBI Taxonomy" id="171437"/>
    <lineage>
        <taxon>Bacteria</taxon>
        <taxon>Pseudomonadati</taxon>
        <taxon>Pseudomonadota</taxon>
        <taxon>Alphaproteobacteria</taxon>
        <taxon>Geminicoccales</taxon>
        <taxon>Geminicoccaceae</taxon>
        <taxon>Tistrella</taxon>
    </lineage>
</organism>
<comment type="caution">
    <text evidence="3">The sequence shown here is derived from an EMBL/GenBank/DDBJ whole genome shotgun (WGS) entry which is preliminary data.</text>
</comment>
<evidence type="ECO:0000313" key="3">
    <source>
        <dbReference type="EMBL" id="HAE46508.1"/>
    </source>
</evidence>
<dbReference type="InterPro" id="IPR010331">
    <property type="entry name" value="ExoD"/>
</dbReference>
<keyword evidence="2" id="KW-0472">Membrane</keyword>
<dbReference type="PANTHER" id="PTHR41795:SF1">
    <property type="entry name" value="EXOPOLYSACCHARIDE SYNTHESIS PROTEIN"/>
    <property type="match status" value="1"/>
</dbReference>
<keyword evidence="2" id="KW-0812">Transmembrane</keyword>
<accession>A0A3B9IFN6</accession>
<feature type="transmembrane region" description="Helical" evidence="2">
    <location>
        <begin position="167"/>
        <end position="186"/>
    </location>
</feature>
<proteinExistence type="predicted"/>
<dbReference type="PANTHER" id="PTHR41795">
    <property type="entry name" value="EXOPOLYSACCHARIDE SYNTHESIS PROTEIN"/>
    <property type="match status" value="1"/>
</dbReference>
<gene>
    <name evidence="3" type="ORF">DCK97_03715</name>
</gene>
<dbReference type="EMBL" id="DMAI01000059">
    <property type="protein sequence ID" value="HAE46508.1"/>
    <property type="molecule type" value="Genomic_DNA"/>
</dbReference>
<evidence type="ECO:0000256" key="1">
    <source>
        <dbReference type="SAM" id="MobiDB-lite"/>
    </source>
</evidence>
<feature type="region of interest" description="Disordered" evidence="1">
    <location>
        <begin position="1"/>
        <end position="22"/>
    </location>
</feature>
<feature type="transmembrane region" description="Helical" evidence="2">
    <location>
        <begin position="206"/>
        <end position="239"/>
    </location>
</feature>
<evidence type="ECO:0000256" key="2">
    <source>
        <dbReference type="SAM" id="Phobius"/>
    </source>
</evidence>
<dbReference type="Pfam" id="PF06055">
    <property type="entry name" value="ExoD"/>
    <property type="match status" value="1"/>
</dbReference>
<reference evidence="3 4" key="1">
    <citation type="journal article" date="2018" name="Nat. Biotechnol.">
        <title>A standardized bacterial taxonomy based on genome phylogeny substantially revises the tree of life.</title>
        <authorList>
            <person name="Parks D.H."/>
            <person name="Chuvochina M."/>
            <person name="Waite D.W."/>
            <person name="Rinke C."/>
            <person name="Skarshewski A."/>
            <person name="Chaumeil P.A."/>
            <person name="Hugenholtz P."/>
        </authorList>
    </citation>
    <scope>NUCLEOTIDE SEQUENCE [LARGE SCALE GENOMIC DNA]</scope>
    <source>
        <strain evidence="3">UBA8739</strain>
    </source>
</reference>
<keyword evidence="2" id="KW-1133">Transmembrane helix</keyword>
<evidence type="ECO:0000313" key="4">
    <source>
        <dbReference type="Proteomes" id="UP000257706"/>
    </source>
</evidence>